<name>A0AAW1QX80_9CHLO</name>
<sequence>MNRRLAILQPRKDTVTENGAERTALAFRRRQLRRDVLKQRRAPSKRSGLTVRDHLPSHFSSTSCSSRLNRTSRTVPATTFPGPSCEVAEVSPGVHTPQSEIDRESMTSAGAVAPEGDFVNATRKSGEEIGLQDASCDSTNTGWDAEHFPITMPEEAFPGNDVEQALWVAANRPARPQALASMPDPTSPEAIFHTDPFGISGFEALDVEPLEAPFLPPLEHMSCRSSPSSTHVEVGTPMGRVDRRSWSPSPAEQPDLDWSPSPPNAEQPIFNQPWSPSPAEQPHLDWSPSPPNAEQPIFNQPWSPSPAEFPGPPHFGRAYSPNYADHPHFDNFCLDILPDVPGGSESVDQLAAHIPLWPQSGSPQVAAVNQPQ</sequence>
<feature type="region of interest" description="Disordered" evidence="1">
    <location>
        <begin position="221"/>
        <end position="318"/>
    </location>
</feature>
<feature type="compositionally biased region" description="Polar residues" evidence="1">
    <location>
        <begin position="58"/>
        <end position="77"/>
    </location>
</feature>
<organism evidence="2 3">
    <name type="scientific">Apatococcus lobatus</name>
    <dbReference type="NCBI Taxonomy" id="904363"/>
    <lineage>
        <taxon>Eukaryota</taxon>
        <taxon>Viridiplantae</taxon>
        <taxon>Chlorophyta</taxon>
        <taxon>core chlorophytes</taxon>
        <taxon>Trebouxiophyceae</taxon>
        <taxon>Chlorellales</taxon>
        <taxon>Chlorellaceae</taxon>
        <taxon>Apatococcus</taxon>
    </lineage>
</organism>
<evidence type="ECO:0000256" key="1">
    <source>
        <dbReference type="SAM" id="MobiDB-lite"/>
    </source>
</evidence>
<dbReference type="Proteomes" id="UP001438707">
    <property type="component" value="Unassembled WGS sequence"/>
</dbReference>
<comment type="caution">
    <text evidence="2">The sequence shown here is derived from an EMBL/GenBank/DDBJ whole genome shotgun (WGS) entry which is preliminary data.</text>
</comment>
<accession>A0AAW1QX80</accession>
<reference evidence="2 3" key="1">
    <citation type="journal article" date="2024" name="Nat. Commun.">
        <title>Phylogenomics reveals the evolutionary origins of lichenization in chlorophyte algae.</title>
        <authorList>
            <person name="Puginier C."/>
            <person name="Libourel C."/>
            <person name="Otte J."/>
            <person name="Skaloud P."/>
            <person name="Haon M."/>
            <person name="Grisel S."/>
            <person name="Petersen M."/>
            <person name="Berrin J.G."/>
            <person name="Delaux P.M."/>
            <person name="Dal Grande F."/>
            <person name="Keller J."/>
        </authorList>
    </citation>
    <scope>NUCLEOTIDE SEQUENCE [LARGE SCALE GENOMIC DNA]</scope>
    <source>
        <strain evidence="2 3">SAG 2145</strain>
    </source>
</reference>
<feature type="region of interest" description="Disordered" evidence="1">
    <location>
        <begin position="35"/>
        <end position="98"/>
    </location>
</feature>
<evidence type="ECO:0000313" key="3">
    <source>
        <dbReference type="Proteomes" id="UP001438707"/>
    </source>
</evidence>
<evidence type="ECO:0000313" key="2">
    <source>
        <dbReference type="EMBL" id="KAK9825801.1"/>
    </source>
</evidence>
<keyword evidence="3" id="KW-1185">Reference proteome</keyword>
<protein>
    <submittedName>
        <fullName evidence="2">Uncharacterized protein</fullName>
    </submittedName>
</protein>
<proteinExistence type="predicted"/>
<dbReference type="AlphaFoldDB" id="A0AAW1QX80"/>
<dbReference type="EMBL" id="JALJOS010000023">
    <property type="protein sequence ID" value="KAK9825801.1"/>
    <property type="molecule type" value="Genomic_DNA"/>
</dbReference>
<gene>
    <name evidence="2" type="ORF">WJX74_008519</name>
</gene>
<feature type="compositionally biased region" description="Pro residues" evidence="1">
    <location>
        <begin position="303"/>
        <end position="313"/>
    </location>
</feature>